<dbReference type="Pfam" id="PF01047">
    <property type="entry name" value="MarR"/>
    <property type="match status" value="1"/>
</dbReference>
<evidence type="ECO:0000259" key="4">
    <source>
        <dbReference type="PROSITE" id="PS50995"/>
    </source>
</evidence>
<keyword evidence="1" id="KW-0805">Transcription regulation</keyword>
<evidence type="ECO:0000256" key="2">
    <source>
        <dbReference type="ARBA" id="ARBA00023125"/>
    </source>
</evidence>
<evidence type="ECO:0000313" key="5">
    <source>
        <dbReference type="EMBL" id="KXL53317.1"/>
    </source>
</evidence>
<dbReference type="SMART" id="SM00347">
    <property type="entry name" value="HTH_MARR"/>
    <property type="match status" value="1"/>
</dbReference>
<dbReference type="SUPFAM" id="SSF46785">
    <property type="entry name" value="Winged helix' DNA-binding domain"/>
    <property type="match status" value="1"/>
</dbReference>
<name>A0A136WFT0_9FIRM</name>
<dbReference type="InterPro" id="IPR036388">
    <property type="entry name" value="WH-like_DNA-bd_sf"/>
</dbReference>
<dbReference type="PRINTS" id="PR00598">
    <property type="entry name" value="HTHMARR"/>
</dbReference>
<accession>A0A136WFT0</accession>
<dbReference type="PROSITE" id="PS50995">
    <property type="entry name" value="HTH_MARR_2"/>
    <property type="match status" value="1"/>
</dbReference>
<reference evidence="5 6" key="1">
    <citation type="submission" date="2016-01" db="EMBL/GenBank/DDBJ databases">
        <title>Genome sequence of Clostridium neopropionicum X4, DSM-3847.</title>
        <authorList>
            <person name="Poehlein A."/>
            <person name="Beck M.H."/>
            <person name="Bengelsdorf F.R."/>
            <person name="Daniel R."/>
            <person name="Duerre P."/>
        </authorList>
    </citation>
    <scope>NUCLEOTIDE SEQUENCE [LARGE SCALE GENOMIC DNA]</scope>
    <source>
        <strain evidence="5 6">DSM-3847</strain>
    </source>
</reference>
<organism evidence="5 6">
    <name type="scientific">Anaerotignum neopropionicum</name>
    <dbReference type="NCBI Taxonomy" id="36847"/>
    <lineage>
        <taxon>Bacteria</taxon>
        <taxon>Bacillati</taxon>
        <taxon>Bacillota</taxon>
        <taxon>Clostridia</taxon>
        <taxon>Lachnospirales</taxon>
        <taxon>Anaerotignaceae</taxon>
        <taxon>Anaerotignum</taxon>
    </lineage>
</organism>
<dbReference type="Proteomes" id="UP000070539">
    <property type="component" value="Unassembled WGS sequence"/>
</dbReference>
<dbReference type="EMBL" id="LRVM01000003">
    <property type="protein sequence ID" value="KXL53317.1"/>
    <property type="molecule type" value="Genomic_DNA"/>
</dbReference>
<keyword evidence="6" id="KW-1185">Reference proteome</keyword>
<dbReference type="InterPro" id="IPR000835">
    <property type="entry name" value="HTH_MarR-typ"/>
</dbReference>
<dbReference type="AlphaFoldDB" id="A0A136WFT0"/>
<keyword evidence="2" id="KW-0238">DNA-binding</keyword>
<dbReference type="InterPro" id="IPR036390">
    <property type="entry name" value="WH_DNA-bd_sf"/>
</dbReference>
<dbReference type="OrthoDB" id="6400170at2"/>
<gene>
    <name evidence="5" type="primary">slyA_2</name>
    <name evidence="5" type="ORF">CLNEO_12880</name>
</gene>
<dbReference type="PANTHER" id="PTHR42756">
    <property type="entry name" value="TRANSCRIPTIONAL REGULATOR, MARR"/>
    <property type="match status" value="1"/>
</dbReference>
<evidence type="ECO:0000256" key="3">
    <source>
        <dbReference type="ARBA" id="ARBA00023163"/>
    </source>
</evidence>
<feature type="domain" description="HTH marR-type" evidence="4">
    <location>
        <begin position="4"/>
        <end position="137"/>
    </location>
</feature>
<dbReference type="PANTHER" id="PTHR42756:SF1">
    <property type="entry name" value="TRANSCRIPTIONAL REPRESSOR OF EMRAB OPERON"/>
    <property type="match status" value="1"/>
</dbReference>
<dbReference type="GO" id="GO:0003700">
    <property type="term" value="F:DNA-binding transcription factor activity"/>
    <property type="evidence" value="ECO:0007669"/>
    <property type="project" value="InterPro"/>
</dbReference>
<comment type="caution">
    <text evidence="5">The sequence shown here is derived from an EMBL/GenBank/DDBJ whole genome shotgun (WGS) entry which is preliminary data.</text>
</comment>
<protein>
    <submittedName>
        <fullName evidence="5">Transcriptional regulator SlyA</fullName>
    </submittedName>
</protein>
<keyword evidence="3" id="KW-0804">Transcription</keyword>
<dbReference type="Gene3D" id="1.10.10.10">
    <property type="entry name" value="Winged helix-like DNA-binding domain superfamily/Winged helix DNA-binding domain"/>
    <property type="match status" value="1"/>
</dbReference>
<dbReference type="RefSeq" id="WP_066086215.1">
    <property type="nucleotide sequence ID" value="NZ_LRVM01000003.1"/>
</dbReference>
<sequence>MQANLELMEQFFLISRLMHRNHYQKNRFSEKESFRGQGRVLSILNNNPGICQKELSQLLDIRSQSMGEVIKKLERNGYIFRTPCENDHRAIRIFLTPQGINAAKFMRRNMEDAATLFDCLNEEEKNNLQQYLSRIVFEIEHVLSSDSGKEE</sequence>
<dbReference type="GO" id="GO:0003677">
    <property type="term" value="F:DNA binding"/>
    <property type="evidence" value="ECO:0007669"/>
    <property type="project" value="UniProtKB-KW"/>
</dbReference>
<proteinExistence type="predicted"/>
<evidence type="ECO:0000256" key="1">
    <source>
        <dbReference type="ARBA" id="ARBA00023015"/>
    </source>
</evidence>
<evidence type="ECO:0000313" key="6">
    <source>
        <dbReference type="Proteomes" id="UP000070539"/>
    </source>
</evidence>
<dbReference type="STRING" id="36847.CLNEO_12880"/>